<dbReference type="PANTHER" id="PTHR34223">
    <property type="entry name" value="OS11G0201299 PROTEIN"/>
    <property type="match status" value="1"/>
</dbReference>
<dbReference type="CDD" id="cd22160">
    <property type="entry name" value="F-box_AtFBL13-like"/>
    <property type="match status" value="1"/>
</dbReference>
<evidence type="ECO:0000313" key="2">
    <source>
        <dbReference type="EMBL" id="KAF8711251.1"/>
    </source>
</evidence>
<feature type="domain" description="F-box" evidence="1">
    <location>
        <begin position="19"/>
        <end position="74"/>
    </location>
</feature>
<dbReference type="PROSITE" id="PS50181">
    <property type="entry name" value="FBOX"/>
    <property type="match status" value="1"/>
</dbReference>
<dbReference type="PANTHER" id="PTHR34223:SF51">
    <property type="entry name" value="OS06G0556300 PROTEIN"/>
    <property type="match status" value="1"/>
</dbReference>
<dbReference type="Proteomes" id="UP000636709">
    <property type="component" value="Unassembled WGS sequence"/>
</dbReference>
<proteinExistence type="predicted"/>
<dbReference type="OrthoDB" id="683024at2759"/>
<comment type="caution">
    <text evidence="2">The sequence shown here is derived from an EMBL/GenBank/DDBJ whole genome shotgun (WGS) entry which is preliminary data.</text>
</comment>
<dbReference type="SUPFAM" id="SSF81383">
    <property type="entry name" value="F-box domain"/>
    <property type="match status" value="1"/>
</dbReference>
<dbReference type="EMBL" id="JACEFO010001753">
    <property type="protein sequence ID" value="KAF8711251.1"/>
    <property type="molecule type" value="Genomic_DNA"/>
</dbReference>
<name>A0A835BTL7_9POAL</name>
<dbReference type="SUPFAM" id="SSF52058">
    <property type="entry name" value="L domain-like"/>
    <property type="match status" value="1"/>
</dbReference>
<dbReference type="InterPro" id="IPR001810">
    <property type="entry name" value="F-box_dom"/>
</dbReference>
<accession>A0A835BTL7</accession>
<evidence type="ECO:0000259" key="1">
    <source>
        <dbReference type="PROSITE" id="PS50181"/>
    </source>
</evidence>
<dbReference type="InterPro" id="IPR053781">
    <property type="entry name" value="F-box_AtFBL13-like"/>
</dbReference>
<dbReference type="InterPro" id="IPR036047">
    <property type="entry name" value="F-box-like_dom_sf"/>
</dbReference>
<dbReference type="SMART" id="SM00256">
    <property type="entry name" value="FBOX"/>
    <property type="match status" value="1"/>
</dbReference>
<reference evidence="2" key="1">
    <citation type="submission" date="2020-07" db="EMBL/GenBank/DDBJ databases">
        <title>Genome sequence and genetic diversity analysis of an under-domesticated orphan crop, white fonio (Digitaria exilis).</title>
        <authorList>
            <person name="Bennetzen J.L."/>
            <person name="Chen S."/>
            <person name="Ma X."/>
            <person name="Wang X."/>
            <person name="Yssel A.E.J."/>
            <person name="Chaluvadi S.R."/>
            <person name="Johnson M."/>
            <person name="Gangashetty P."/>
            <person name="Hamidou F."/>
            <person name="Sanogo M.D."/>
            <person name="Zwaenepoel A."/>
            <person name="Wallace J."/>
            <person name="Van De Peer Y."/>
            <person name="Van Deynze A."/>
        </authorList>
    </citation>
    <scope>NUCLEOTIDE SEQUENCE</scope>
    <source>
        <tissue evidence="2">Leaves</tissue>
    </source>
</reference>
<dbReference type="InterPro" id="IPR053197">
    <property type="entry name" value="F-box_SCFL_complex_component"/>
</dbReference>
<organism evidence="2 3">
    <name type="scientific">Digitaria exilis</name>
    <dbReference type="NCBI Taxonomy" id="1010633"/>
    <lineage>
        <taxon>Eukaryota</taxon>
        <taxon>Viridiplantae</taxon>
        <taxon>Streptophyta</taxon>
        <taxon>Embryophyta</taxon>
        <taxon>Tracheophyta</taxon>
        <taxon>Spermatophyta</taxon>
        <taxon>Magnoliopsida</taxon>
        <taxon>Liliopsida</taxon>
        <taxon>Poales</taxon>
        <taxon>Poaceae</taxon>
        <taxon>PACMAD clade</taxon>
        <taxon>Panicoideae</taxon>
        <taxon>Panicodae</taxon>
        <taxon>Paniceae</taxon>
        <taxon>Anthephorinae</taxon>
        <taxon>Digitaria</taxon>
    </lineage>
</organism>
<gene>
    <name evidence="2" type="ORF">HU200_029269</name>
</gene>
<evidence type="ECO:0000313" key="3">
    <source>
        <dbReference type="Proteomes" id="UP000636709"/>
    </source>
</evidence>
<keyword evidence="3" id="KW-1185">Reference proteome</keyword>
<dbReference type="AlphaFoldDB" id="A0A835BTL7"/>
<protein>
    <recommendedName>
        <fullName evidence="1">F-box domain-containing protein</fullName>
    </recommendedName>
</protein>
<dbReference type="Pfam" id="PF00646">
    <property type="entry name" value="F-box"/>
    <property type="match status" value="1"/>
</dbReference>
<sequence length="373" mass="42686">MPRRDVPSRREETAGPVVEDRLGALPDEALQHVLSFLPSDDAVQTCVLARRWRNLWKSTPALRIKEPKYRWENPEDMNEFVNHLLLFRDHSPLDICELDSYPYYTTDDERDKPFRYIQMWIRYALSHKVRVPRVFIYNENGHFELDSAPLVSRHLTFLELDSVELDERALDFSTCPSLKALKMTNCFIMAREISSQSLRHLIANNNFFSRRSRTLISAPSLVSLQLNEVGGRTPVLQSMPLLETALVELDEQCHDNCHLSSSGNCGHGSCEGCQCFPFGSDRRVLFRGLSNTTDLKLLAEPDVFIFKRDLTLCPTFSNLKTLLLGEWSVAVDLASVVCLLQHSPVLEMLTFRLFEEVEGGQNPAEQFAHLKTV</sequence>
<dbReference type="Gene3D" id="1.20.1280.50">
    <property type="match status" value="1"/>
</dbReference>